<sequence length="521" mass="59365">MGNGREKMNEANPRLDDVDTNPLRHIFVPASLSFIKPLALYQKISTVQCITGGGTVQFDLGLHIDMKCGKDQRYTSPPIQRIPPELLMEIFLWARTQYDSLDLADTHSLPWTLSQVCSSWRATAMSLPEIWTNFTLNPSRLIWKRQPLSLLTAVVTRCRHNLNFTWRDLAIDGGSDGEHLLQALFQVLISCSDSWKVVQLELPFQLIPMLSQLHGRLSSLTDLHFSCYSSSVDTIEGFEIAPRLTNVKIRGLGPYTRFAFPWRNLVHYCDHRIPEGRAFDLDILNKALRLEAFESNVRQQILSVPVPVFHDSLTRLNVRDSSFLDSLTLPALREITLRPYIVVETRMDAILPALLGLITRSKCFLHRLSVYDAAPDSDLVHILELSPELESLSLNIPRCRDPSSVHLKSLMSRLQGALVSRLGTLAINRYDRDTSEAMVFLDEVFVEMIAERHAKRVLRAVRFDVWVPEAGSYKCPLSERNVRRLKEFQAEGLELCIRANDFGASKRYVTMVNLRRCGPRV</sequence>
<name>A0AA39NLQ2_ARMTA</name>
<comment type="caution">
    <text evidence="1">The sequence shown here is derived from an EMBL/GenBank/DDBJ whole genome shotgun (WGS) entry which is preliminary data.</text>
</comment>
<proteinExistence type="predicted"/>
<protein>
    <recommendedName>
        <fullName evidence="3">F-box domain-containing protein</fullName>
    </recommendedName>
</protein>
<keyword evidence="2" id="KW-1185">Reference proteome</keyword>
<evidence type="ECO:0000313" key="2">
    <source>
        <dbReference type="Proteomes" id="UP001175211"/>
    </source>
</evidence>
<organism evidence="1 2">
    <name type="scientific">Armillaria tabescens</name>
    <name type="common">Ringless honey mushroom</name>
    <name type="synonym">Agaricus tabescens</name>
    <dbReference type="NCBI Taxonomy" id="1929756"/>
    <lineage>
        <taxon>Eukaryota</taxon>
        <taxon>Fungi</taxon>
        <taxon>Dikarya</taxon>
        <taxon>Basidiomycota</taxon>
        <taxon>Agaricomycotina</taxon>
        <taxon>Agaricomycetes</taxon>
        <taxon>Agaricomycetidae</taxon>
        <taxon>Agaricales</taxon>
        <taxon>Marasmiineae</taxon>
        <taxon>Physalacriaceae</taxon>
        <taxon>Desarmillaria</taxon>
    </lineage>
</organism>
<evidence type="ECO:0000313" key="1">
    <source>
        <dbReference type="EMBL" id="KAK0467783.1"/>
    </source>
</evidence>
<dbReference type="GeneID" id="85365614"/>
<dbReference type="AlphaFoldDB" id="A0AA39NLQ2"/>
<reference evidence="1" key="1">
    <citation type="submission" date="2023-06" db="EMBL/GenBank/DDBJ databases">
        <authorList>
            <consortium name="Lawrence Berkeley National Laboratory"/>
            <person name="Ahrendt S."/>
            <person name="Sahu N."/>
            <person name="Indic B."/>
            <person name="Wong-Bajracharya J."/>
            <person name="Merenyi Z."/>
            <person name="Ke H.-M."/>
            <person name="Monk M."/>
            <person name="Kocsube S."/>
            <person name="Drula E."/>
            <person name="Lipzen A."/>
            <person name="Balint B."/>
            <person name="Henrissat B."/>
            <person name="Andreopoulos B."/>
            <person name="Martin F.M."/>
            <person name="Harder C.B."/>
            <person name="Rigling D."/>
            <person name="Ford K.L."/>
            <person name="Foster G.D."/>
            <person name="Pangilinan J."/>
            <person name="Papanicolaou A."/>
            <person name="Barry K."/>
            <person name="LaButti K."/>
            <person name="Viragh M."/>
            <person name="Koriabine M."/>
            <person name="Yan M."/>
            <person name="Riley R."/>
            <person name="Champramary S."/>
            <person name="Plett K.L."/>
            <person name="Tsai I.J."/>
            <person name="Slot J."/>
            <person name="Sipos G."/>
            <person name="Plett J."/>
            <person name="Nagy L.G."/>
            <person name="Grigoriev I.V."/>
        </authorList>
    </citation>
    <scope>NUCLEOTIDE SEQUENCE</scope>
    <source>
        <strain evidence="1">CCBAS 213</strain>
    </source>
</reference>
<dbReference type="Gene3D" id="1.20.1280.50">
    <property type="match status" value="1"/>
</dbReference>
<gene>
    <name evidence="1" type="ORF">EV420DRAFT_427813</name>
</gene>
<dbReference type="EMBL" id="JAUEPS010000002">
    <property type="protein sequence ID" value="KAK0467783.1"/>
    <property type="molecule type" value="Genomic_DNA"/>
</dbReference>
<dbReference type="RefSeq" id="XP_060338058.1">
    <property type="nucleotide sequence ID" value="XM_060482066.1"/>
</dbReference>
<dbReference type="Proteomes" id="UP001175211">
    <property type="component" value="Unassembled WGS sequence"/>
</dbReference>
<evidence type="ECO:0008006" key="3">
    <source>
        <dbReference type="Google" id="ProtNLM"/>
    </source>
</evidence>
<accession>A0AA39NLQ2</accession>